<evidence type="ECO:0000256" key="3">
    <source>
        <dbReference type="ARBA" id="ARBA00022801"/>
    </source>
</evidence>
<dbReference type="SUPFAM" id="SSF51011">
    <property type="entry name" value="Glycosyl hydrolase domain"/>
    <property type="match status" value="1"/>
</dbReference>
<dbReference type="GO" id="GO:0030247">
    <property type="term" value="F:polysaccharide binding"/>
    <property type="evidence" value="ECO:0007669"/>
    <property type="project" value="UniProtKB-UniRule"/>
</dbReference>
<dbReference type="PROSITE" id="PS51173">
    <property type="entry name" value="CBM2"/>
    <property type="match status" value="1"/>
</dbReference>
<dbReference type="GO" id="GO:0006665">
    <property type="term" value="P:sphingolipid metabolic process"/>
    <property type="evidence" value="ECO:0007669"/>
    <property type="project" value="InterPro"/>
</dbReference>
<dbReference type="GO" id="GO:0033940">
    <property type="term" value="F:glucuronoarabinoxylan endo-1,4-beta-xylanase activity"/>
    <property type="evidence" value="ECO:0007669"/>
    <property type="project" value="UniProtKB-EC"/>
</dbReference>
<dbReference type="Gene3D" id="2.60.40.1180">
    <property type="entry name" value="Golgi alpha-mannosidase II"/>
    <property type="match status" value="1"/>
</dbReference>
<dbReference type="SMART" id="SM00637">
    <property type="entry name" value="CBD_II"/>
    <property type="match status" value="1"/>
</dbReference>
<organism evidence="8">
    <name type="scientific">Cellulosilyticum ruminicola</name>
    <dbReference type="NCBI Taxonomy" id="425254"/>
    <lineage>
        <taxon>Bacteria</taxon>
        <taxon>Bacillati</taxon>
        <taxon>Bacillota</taxon>
        <taxon>Clostridia</taxon>
        <taxon>Lachnospirales</taxon>
        <taxon>Cellulosilyticaceae</taxon>
        <taxon>Cellulosilyticum</taxon>
    </lineage>
</organism>
<dbReference type="PROSITE" id="PS50231">
    <property type="entry name" value="RICIN_B_LECTIN"/>
    <property type="match status" value="1"/>
</dbReference>
<evidence type="ECO:0000313" key="8">
    <source>
        <dbReference type="EMBL" id="UZE89494.1"/>
    </source>
</evidence>
<dbReference type="Pfam" id="PF00652">
    <property type="entry name" value="Ricin_B_lectin"/>
    <property type="match status" value="1"/>
</dbReference>
<dbReference type="InterPro" id="IPR008965">
    <property type="entry name" value="CBM2/CBM3_carb-bd_dom_sf"/>
</dbReference>
<dbReference type="GO" id="GO:0004348">
    <property type="term" value="F:glucosylceramidase activity"/>
    <property type="evidence" value="ECO:0007669"/>
    <property type="project" value="InterPro"/>
</dbReference>
<keyword evidence="3 4" id="KW-0378">Hydrolase</keyword>
<dbReference type="InterPro" id="IPR035992">
    <property type="entry name" value="Ricin_B-like_lectins"/>
</dbReference>
<dbReference type="SMART" id="SM00458">
    <property type="entry name" value="RICIN"/>
    <property type="match status" value="1"/>
</dbReference>
<evidence type="ECO:0000256" key="4">
    <source>
        <dbReference type="RuleBase" id="RU361188"/>
    </source>
</evidence>
<feature type="region of interest" description="Disordered" evidence="5">
    <location>
        <begin position="598"/>
        <end position="630"/>
    </location>
</feature>
<reference evidence="8" key="1">
    <citation type="submission" date="2022-08" db="EMBL/GenBank/DDBJ databases">
        <authorList>
            <person name="Liu J."/>
        </authorList>
    </citation>
    <scope>NUCLEOTIDE SEQUENCE</scope>
    <source>
        <strain evidence="8">MMBC-1</strain>
    </source>
</reference>
<dbReference type="EMBL" id="OP172628">
    <property type="protein sequence ID" value="UZE89494.1"/>
    <property type="molecule type" value="mRNA"/>
</dbReference>
<name>A0A9E8BZS4_9FIRM</name>
<evidence type="ECO:0000256" key="5">
    <source>
        <dbReference type="SAM" id="MobiDB-lite"/>
    </source>
</evidence>
<evidence type="ECO:0000256" key="2">
    <source>
        <dbReference type="ARBA" id="ARBA00022729"/>
    </source>
</evidence>
<dbReference type="InterPro" id="IPR017853">
    <property type="entry name" value="GH"/>
</dbReference>
<dbReference type="CDD" id="cd00161">
    <property type="entry name" value="beta-trefoil_Ricin-like"/>
    <property type="match status" value="1"/>
</dbReference>
<feature type="signal peptide" evidence="6">
    <location>
        <begin position="1"/>
        <end position="19"/>
    </location>
</feature>
<dbReference type="InterPro" id="IPR000772">
    <property type="entry name" value="Ricin_B_lectin"/>
</dbReference>
<dbReference type="SUPFAM" id="SSF50370">
    <property type="entry name" value="Ricin B-like lectins"/>
    <property type="match status" value="1"/>
</dbReference>
<keyword evidence="4 8" id="KW-0326">Glycosidase</keyword>
<dbReference type="InterPro" id="IPR012291">
    <property type="entry name" value="CBM2_carb-bd_dom_sf"/>
</dbReference>
<feature type="chain" id="PRO_5039418081" evidence="6">
    <location>
        <begin position="20"/>
        <end position="728"/>
    </location>
</feature>
<dbReference type="PANTHER" id="PTHR11069:SF38">
    <property type="entry name" value="GLUCURONOXYLANASE XYNC"/>
    <property type="match status" value="1"/>
</dbReference>
<comment type="similarity">
    <text evidence="1 4">Belongs to the glycosyl hydrolase 30 family.</text>
</comment>
<dbReference type="EC" id="3.2.1.136" evidence="8"/>
<dbReference type="SUPFAM" id="SSF49384">
    <property type="entry name" value="Carbohydrate-binding domain"/>
    <property type="match status" value="1"/>
</dbReference>
<keyword evidence="2 6" id="KW-0732">Signal</keyword>
<dbReference type="Pfam" id="PF00553">
    <property type="entry name" value="CBM_2"/>
    <property type="match status" value="1"/>
</dbReference>
<dbReference type="Gene3D" id="2.60.40.290">
    <property type="match status" value="1"/>
</dbReference>
<dbReference type="InterPro" id="IPR001919">
    <property type="entry name" value="CBD2"/>
</dbReference>
<accession>A0A9E8BZS4</accession>
<evidence type="ECO:0000256" key="6">
    <source>
        <dbReference type="SAM" id="SignalP"/>
    </source>
</evidence>
<feature type="domain" description="CBM2" evidence="7">
    <location>
        <begin position="629"/>
        <end position="728"/>
    </location>
</feature>
<dbReference type="InterPro" id="IPR001139">
    <property type="entry name" value="Glyco_hydro_30"/>
</dbReference>
<dbReference type="InterPro" id="IPR013780">
    <property type="entry name" value="Glyco_hydro_b"/>
</dbReference>
<dbReference type="Gene3D" id="2.80.10.50">
    <property type="match status" value="2"/>
</dbReference>
<feature type="compositionally biased region" description="Low complexity" evidence="5">
    <location>
        <begin position="602"/>
        <end position="622"/>
    </location>
</feature>
<dbReference type="GO" id="GO:0005975">
    <property type="term" value="P:carbohydrate metabolic process"/>
    <property type="evidence" value="ECO:0007669"/>
    <property type="project" value="InterPro"/>
</dbReference>
<sequence>MMKKTLKALCVMATSLALAVSTLMPANFTTQKVKAASDVTVNLASEKQSMQGIGGINHPVWTSDLTSSQRETAFGNGDNQLGFTVLRIHVDENKNNWSKELATAKAAVAKGALVFASPWNPPASMCEKFTRNGKGNQQRLKYSSYGAYADYLNEFVTYMKNNGVNLYAISVQNEPDYADTWTWWTPQEMLNFMKNYAGRINCKVMAPESFQYVKSMSDPILNDPTALANMDILGTHFYGTQPNGMTYPLFKQKGQGKELWMTEVYVPDSTSSADAWPNALQVSVNMHNAFAVGDMQAYVWWYIRRSYGPMKENGSISKRGYCMAQYSKFVRRGYVRVDATANPSSKVYVSAYKGDGKAVIVAVNDNDSQYTQKFNVSNGTIKKVDRYRTSSNENLAKTSNLELTGNGFYATLPGRSVSTFVCDLTGSTPQPSTQPSVEPSKDPVISGNTVKLEDGLYYIKNVNAQKYLQVKDNTGKNVQNVELGAGSGAAGQKWYLSNTSDGYITLKSSLGDFMLDIGNGVDEDGANVQIYASHGGAAQQFQVKSASGSNGYIIATKASSTTKALDASENGTADGTNVIQWTINGKANQQWIFEKVNETSVSPQPSQTPSQAPSQAPSQEPSQKPEVSGLPSGISCEYSIVSDWGSGFQGQIKLTNKSGKTYNGWTLSFNYNSSISSLWGAELAGQTGNKAVVKNPSWDATFAPGASVTINFVANGSDKSAPANYTFG</sequence>
<evidence type="ECO:0000256" key="1">
    <source>
        <dbReference type="ARBA" id="ARBA00005382"/>
    </source>
</evidence>
<dbReference type="Pfam" id="PF02055">
    <property type="entry name" value="Glyco_hydro_30"/>
    <property type="match status" value="1"/>
</dbReference>
<dbReference type="Gene3D" id="3.20.20.80">
    <property type="entry name" value="Glycosidases"/>
    <property type="match status" value="1"/>
</dbReference>
<dbReference type="InterPro" id="IPR033453">
    <property type="entry name" value="Glyco_hydro_30_TIM-barrel"/>
</dbReference>
<dbReference type="PANTHER" id="PTHR11069">
    <property type="entry name" value="GLUCOSYLCERAMIDASE"/>
    <property type="match status" value="1"/>
</dbReference>
<proteinExistence type="evidence at transcript level"/>
<dbReference type="AlphaFoldDB" id="A0A9E8BZS4"/>
<protein>
    <submittedName>
        <fullName evidence="8">Crxyl30</fullName>
        <ecNumber evidence="8">3.2.1.136</ecNumber>
    </submittedName>
</protein>
<evidence type="ECO:0000259" key="7">
    <source>
        <dbReference type="PROSITE" id="PS51173"/>
    </source>
</evidence>
<dbReference type="SUPFAM" id="SSF51445">
    <property type="entry name" value="(Trans)glycosidases"/>
    <property type="match status" value="1"/>
</dbReference>
<dbReference type="GO" id="GO:0016020">
    <property type="term" value="C:membrane"/>
    <property type="evidence" value="ECO:0007669"/>
    <property type="project" value="GOC"/>
</dbReference>